<dbReference type="SUPFAM" id="SSF56574">
    <property type="entry name" value="Serpins"/>
    <property type="match status" value="1"/>
</dbReference>
<reference evidence="4" key="1">
    <citation type="submission" date="2022-11" db="UniProtKB">
        <authorList>
            <consortium name="WormBaseParasite"/>
        </authorList>
    </citation>
    <scope>IDENTIFICATION</scope>
</reference>
<dbReference type="Proteomes" id="UP000887578">
    <property type="component" value="Unplaced"/>
</dbReference>
<dbReference type="InterPro" id="IPR000215">
    <property type="entry name" value="Serpin_fam"/>
</dbReference>
<keyword evidence="3" id="KW-1185">Reference proteome</keyword>
<dbReference type="AlphaFoldDB" id="A0A914P6F7"/>
<dbReference type="Pfam" id="PF00079">
    <property type="entry name" value="Serpin"/>
    <property type="match status" value="1"/>
</dbReference>
<evidence type="ECO:0000313" key="3">
    <source>
        <dbReference type="Proteomes" id="UP000887578"/>
    </source>
</evidence>
<proteinExistence type="inferred from homology"/>
<organism evidence="3 4">
    <name type="scientific">Panagrolaimus davidi</name>
    <dbReference type="NCBI Taxonomy" id="227884"/>
    <lineage>
        <taxon>Eukaryota</taxon>
        <taxon>Metazoa</taxon>
        <taxon>Ecdysozoa</taxon>
        <taxon>Nematoda</taxon>
        <taxon>Chromadorea</taxon>
        <taxon>Rhabditida</taxon>
        <taxon>Tylenchina</taxon>
        <taxon>Panagrolaimomorpha</taxon>
        <taxon>Panagrolaimoidea</taxon>
        <taxon>Panagrolaimidae</taxon>
        <taxon>Panagrolaimus</taxon>
    </lineage>
</organism>
<name>A0A914P6F7_9BILA</name>
<comment type="similarity">
    <text evidence="1">Belongs to the serpin family.</text>
</comment>
<dbReference type="InterPro" id="IPR036186">
    <property type="entry name" value="Serpin_sf"/>
</dbReference>
<protein>
    <submittedName>
        <fullName evidence="4">Serpin domain-containing protein</fullName>
    </submittedName>
</protein>
<dbReference type="WBParaSite" id="PDA_v2.g12963.t1">
    <property type="protein sequence ID" value="PDA_v2.g12963.t1"/>
    <property type="gene ID" value="PDA_v2.g12963"/>
</dbReference>
<feature type="domain" description="Serpin" evidence="2">
    <location>
        <begin position="9"/>
        <end position="154"/>
    </location>
</feature>
<dbReference type="InterPro" id="IPR042178">
    <property type="entry name" value="Serpin_sf_1"/>
</dbReference>
<dbReference type="InterPro" id="IPR042185">
    <property type="entry name" value="Serpin_sf_2"/>
</dbReference>
<accession>A0A914P6F7</accession>
<evidence type="ECO:0000313" key="4">
    <source>
        <dbReference type="WBParaSite" id="PDA_v2.g12963.t1"/>
    </source>
</evidence>
<evidence type="ECO:0000256" key="1">
    <source>
        <dbReference type="ARBA" id="ARBA00009500"/>
    </source>
</evidence>
<dbReference type="InterPro" id="IPR023796">
    <property type="entry name" value="Serpin_dom"/>
</dbReference>
<evidence type="ECO:0000259" key="2">
    <source>
        <dbReference type="Pfam" id="PF00079"/>
    </source>
</evidence>
<dbReference type="PANTHER" id="PTHR11461:SF211">
    <property type="entry name" value="GH10112P-RELATED"/>
    <property type="match status" value="1"/>
</dbReference>
<dbReference type="PANTHER" id="PTHR11461">
    <property type="entry name" value="SERINE PROTEASE INHIBITOR, SERPIN"/>
    <property type="match status" value="1"/>
</dbReference>
<dbReference type="Gene3D" id="2.30.39.10">
    <property type="entry name" value="Alpha-1-antitrypsin, domain 1"/>
    <property type="match status" value="1"/>
</dbReference>
<dbReference type="GO" id="GO:0004867">
    <property type="term" value="F:serine-type endopeptidase inhibitor activity"/>
    <property type="evidence" value="ECO:0007669"/>
    <property type="project" value="InterPro"/>
</dbReference>
<dbReference type="Gene3D" id="3.30.497.10">
    <property type="entry name" value="Antithrombin, subunit I, domain 2"/>
    <property type="match status" value="1"/>
</dbReference>
<dbReference type="GO" id="GO:0005615">
    <property type="term" value="C:extracellular space"/>
    <property type="evidence" value="ECO:0007669"/>
    <property type="project" value="InterPro"/>
</dbReference>
<sequence length="161" mass="18622">MFHSEIPRQIDFLTKKISRIPYNIGENWKSVGIPYREHKQWMFIVMPNDKDGLENLIKQMDYAMFKECTTTSTSKCVELTIPAFEIISANYDLAKNLQGLGIIDLFDLTRCNLSKMINNLSHQQNINCYHLDKVIHKAVIKVNEYGTGAAAVTKDDFSYYF</sequence>